<accession>A0A2X4UHV6</accession>
<dbReference type="RefSeq" id="WP_072704783.1">
    <property type="nucleotide sequence ID" value="NZ_JAFBBL010000001.1"/>
</dbReference>
<evidence type="ECO:0000256" key="1">
    <source>
        <dbReference type="SAM" id="Phobius"/>
    </source>
</evidence>
<reference evidence="3 4" key="1">
    <citation type="submission" date="2018-06" db="EMBL/GenBank/DDBJ databases">
        <authorList>
            <consortium name="Pathogen Informatics"/>
            <person name="Doyle S."/>
        </authorList>
    </citation>
    <scope>NUCLEOTIDE SEQUENCE [LARGE SCALE GENOMIC DNA]</scope>
    <source>
        <strain evidence="3 4">NCTC10994</strain>
    </source>
</reference>
<proteinExistence type="predicted"/>
<dbReference type="InterPro" id="IPR028087">
    <property type="entry name" value="Tad_N"/>
</dbReference>
<keyword evidence="1" id="KW-0812">Transmembrane</keyword>
<feature type="domain" description="Putative Flp pilus-assembly TadG-like N-terminal" evidence="2">
    <location>
        <begin position="12"/>
        <end position="59"/>
    </location>
</feature>
<evidence type="ECO:0000313" key="4">
    <source>
        <dbReference type="Proteomes" id="UP000249091"/>
    </source>
</evidence>
<evidence type="ECO:0000313" key="3">
    <source>
        <dbReference type="EMBL" id="SQI32540.1"/>
    </source>
</evidence>
<keyword evidence="1" id="KW-0472">Membrane</keyword>
<dbReference type="NCBIfam" id="TIGR03816">
    <property type="entry name" value="tadE_like_DECH"/>
    <property type="match status" value="1"/>
</dbReference>
<dbReference type="Pfam" id="PF13400">
    <property type="entry name" value="Tad"/>
    <property type="match status" value="1"/>
</dbReference>
<gene>
    <name evidence="3" type="ORF">NCTC10994_02253</name>
</gene>
<evidence type="ECO:0000259" key="2">
    <source>
        <dbReference type="Pfam" id="PF13400"/>
    </source>
</evidence>
<dbReference type="STRING" id="1219011.GCA_001895045_04031"/>
<protein>
    <submittedName>
        <fullName evidence="3">Predicted membrane protein</fullName>
    </submittedName>
</protein>
<dbReference type="EMBL" id="LS483468">
    <property type="protein sequence ID" value="SQI32540.1"/>
    <property type="molecule type" value="Genomic_DNA"/>
</dbReference>
<sequence length="123" mass="12500">MTSQRFSADDRGSASVIGCAVMAALIAITATLLHVGSVVVARHRAQAAADLSALAVASALDRGVVAACEVAEPIVSRMRVQVRRCEIDGWYAEFEVTARVSSLFGGEVATAVARAGPAAASGG</sequence>
<name>A0A2X4UHV6_9NOCA</name>
<dbReference type="AlphaFoldDB" id="A0A2X4UHV6"/>
<dbReference type="InterPro" id="IPR021202">
    <property type="entry name" value="Rv3654c-like"/>
</dbReference>
<organism evidence="3 4">
    <name type="scientific">Rhodococcus coprophilus</name>
    <dbReference type="NCBI Taxonomy" id="38310"/>
    <lineage>
        <taxon>Bacteria</taxon>
        <taxon>Bacillati</taxon>
        <taxon>Actinomycetota</taxon>
        <taxon>Actinomycetes</taxon>
        <taxon>Mycobacteriales</taxon>
        <taxon>Nocardiaceae</taxon>
        <taxon>Rhodococcus</taxon>
    </lineage>
</organism>
<keyword evidence="4" id="KW-1185">Reference proteome</keyword>
<dbReference type="Proteomes" id="UP000249091">
    <property type="component" value="Chromosome 1"/>
</dbReference>
<feature type="transmembrane region" description="Helical" evidence="1">
    <location>
        <begin position="12"/>
        <end position="35"/>
    </location>
</feature>
<keyword evidence="1" id="KW-1133">Transmembrane helix</keyword>
<dbReference type="KEGG" id="rcr:NCTC10994_02253"/>